<dbReference type="PANTHER" id="PTHR30329">
    <property type="entry name" value="STATOR ELEMENT OF FLAGELLAR MOTOR COMPLEX"/>
    <property type="match status" value="1"/>
</dbReference>
<gene>
    <name evidence="14" type="ORF">METESE_30000</name>
</gene>
<keyword evidence="3" id="KW-1134">Transmembrane beta strand</keyword>
<keyword evidence="9" id="KW-0998">Cell outer membrane</keyword>
<protein>
    <recommendedName>
        <fullName evidence="13">OmpA-like domain-containing protein</fullName>
    </recommendedName>
</protein>
<accession>A0AA48GUU7</accession>
<dbReference type="SUPFAM" id="SSF103088">
    <property type="entry name" value="OmpA-like"/>
    <property type="match status" value="1"/>
</dbReference>
<evidence type="ECO:0000256" key="1">
    <source>
        <dbReference type="ARBA" id="ARBA00004571"/>
    </source>
</evidence>
<dbReference type="RefSeq" id="WP_316410532.1">
    <property type="nucleotide sequence ID" value="NZ_AP027081.1"/>
</dbReference>
<name>A0AA48GUU7_9BACT</name>
<sequence>MKRTTLLGLGLCLAASALGAEEGQKWVGLIGGYDRQMYASRRVQDNSIWGATYGTWLTNRWGYDVSVLGTQLIGKHFKADAMEYHGQLSALFNLAPSARTWVPYLRAGAGATQVEAPWSYKEGTTTRLSFNGGIGVQGNLAEHLLLGFEARGQRIYTQVHANEILGLVTLGYRWGGKAAPMAAPAPAPAPAPVPPPPPVEEKPVPPPPPPPPPVEEKPVPPPPPPPPPAPAPMKITLDNAVLHFANGSNVLPAKGVAAIQEVAAKLKTFKGEYTLHVTGHTSSVGKAAFNKALSKRRADAVAKVLVASGIPAASVTTAGVGPDEPIGDNKTAEGQARNRRVEIDVKVKGAQVETRTLTTDLEEGKAKN</sequence>
<keyword evidence="4" id="KW-0812">Transmembrane</keyword>
<evidence type="ECO:0000256" key="8">
    <source>
        <dbReference type="ARBA" id="ARBA00023136"/>
    </source>
</evidence>
<feature type="compositionally biased region" description="Pro residues" evidence="11">
    <location>
        <begin position="183"/>
        <end position="231"/>
    </location>
</feature>
<dbReference type="Pfam" id="PF13505">
    <property type="entry name" value="OMP_b-brl"/>
    <property type="match status" value="1"/>
</dbReference>
<dbReference type="Gene3D" id="2.40.160.20">
    <property type="match status" value="1"/>
</dbReference>
<dbReference type="Gene3D" id="3.30.1330.60">
    <property type="entry name" value="OmpA-like domain"/>
    <property type="match status" value="1"/>
</dbReference>
<dbReference type="PRINTS" id="PR01021">
    <property type="entry name" value="OMPADOMAIN"/>
</dbReference>
<evidence type="ECO:0000256" key="3">
    <source>
        <dbReference type="ARBA" id="ARBA00022452"/>
    </source>
</evidence>
<keyword evidence="7" id="KW-0626">Porin</keyword>
<evidence type="ECO:0000256" key="7">
    <source>
        <dbReference type="ARBA" id="ARBA00023114"/>
    </source>
</evidence>
<evidence type="ECO:0000313" key="15">
    <source>
        <dbReference type="Proteomes" id="UP001228113"/>
    </source>
</evidence>
<evidence type="ECO:0000256" key="10">
    <source>
        <dbReference type="PROSITE-ProRule" id="PRU00473"/>
    </source>
</evidence>
<evidence type="ECO:0000313" key="14">
    <source>
        <dbReference type="EMBL" id="BDU78042.1"/>
    </source>
</evidence>
<evidence type="ECO:0000256" key="12">
    <source>
        <dbReference type="SAM" id="SignalP"/>
    </source>
</evidence>
<dbReference type="InterPro" id="IPR006665">
    <property type="entry name" value="OmpA-like"/>
</dbReference>
<organism evidence="14 15">
    <name type="scientific">Mesoterricola sediminis</name>
    <dbReference type="NCBI Taxonomy" id="2927980"/>
    <lineage>
        <taxon>Bacteria</taxon>
        <taxon>Pseudomonadati</taxon>
        <taxon>Acidobacteriota</taxon>
        <taxon>Holophagae</taxon>
        <taxon>Holophagales</taxon>
        <taxon>Holophagaceae</taxon>
        <taxon>Mesoterricola</taxon>
    </lineage>
</organism>
<dbReference type="Proteomes" id="UP001228113">
    <property type="component" value="Chromosome"/>
</dbReference>
<keyword evidence="5 12" id="KW-0732">Signal</keyword>
<dbReference type="CDD" id="cd07185">
    <property type="entry name" value="OmpA_C-like"/>
    <property type="match status" value="1"/>
</dbReference>
<feature type="region of interest" description="Disordered" evidence="11">
    <location>
        <begin position="181"/>
        <end position="232"/>
    </location>
</feature>
<dbReference type="SUPFAM" id="SSF56925">
    <property type="entry name" value="OMPA-like"/>
    <property type="match status" value="1"/>
</dbReference>
<dbReference type="GO" id="GO:0009279">
    <property type="term" value="C:cell outer membrane"/>
    <property type="evidence" value="ECO:0007669"/>
    <property type="project" value="UniProtKB-SubCell"/>
</dbReference>
<dbReference type="EMBL" id="AP027081">
    <property type="protein sequence ID" value="BDU78042.1"/>
    <property type="molecule type" value="Genomic_DNA"/>
</dbReference>
<dbReference type="Pfam" id="PF00691">
    <property type="entry name" value="OmpA"/>
    <property type="match status" value="1"/>
</dbReference>
<dbReference type="PROSITE" id="PS51123">
    <property type="entry name" value="OMPA_2"/>
    <property type="match status" value="1"/>
</dbReference>
<dbReference type="KEGG" id="msea:METESE_30000"/>
<evidence type="ECO:0000256" key="5">
    <source>
        <dbReference type="ARBA" id="ARBA00022729"/>
    </source>
</evidence>
<comment type="subcellular location">
    <subcellularLocation>
        <location evidence="1">Cell outer membrane</location>
        <topology evidence="1">Multi-pass membrane protein</topology>
    </subcellularLocation>
</comment>
<dbReference type="AlphaFoldDB" id="A0AA48GUU7"/>
<feature type="chain" id="PRO_5041412790" description="OmpA-like domain-containing protein" evidence="12">
    <location>
        <begin position="20"/>
        <end position="368"/>
    </location>
</feature>
<keyword evidence="2" id="KW-0813">Transport</keyword>
<dbReference type="GO" id="GO:0015288">
    <property type="term" value="F:porin activity"/>
    <property type="evidence" value="ECO:0007669"/>
    <property type="project" value="UniProtKB-KW"/>
</dbReference>
<evidence type="ECO:0000259" key="13">
    <source>
        <dbReference type="PROSITE" id="PS51123"/>
    </source>
</evidence>
<dbReference type="PANTHER" id="PTHR30329:SF21">
    <property type="entry name" value="LIPOPROTEIN YIAD-RELATED"/>
    <property type="match status" value="1"/>
</dbReference>
<dbReference type="InterPro" id="IPR006664">
    <property type="entry name" value="OMP_bac"/>
</dbReference>
<keyword evidence="8 10" id="KW-0472">Membrane</keyword>
<evidence type="ECO:0000256" key="2">
    <source>
        <dbReference type="ARBA" id="ARBA00022448"/>
    </source>
</evidence>
<dbReference type="GO" id="GO:0006811">
    <property type="term" value="P:monoatomic ion transport"/>
    <property type="evidence" value="ECO:0007669"/>
    <property type="project" value="UniProtKB-KW"/>
</dbReference>
<evidence type="ECO:0000256" key="11">
    <source>
        <dbReference type="SAM" id="MobiDB-lite"/>
    </source>
</evidence>
<dbReference type="InterPro" id="IPR027385">
    <property type="entry name" value="Beta-barrel_OMP"/>
</dbReference>
<evidence type="ECO:0000256" key="6">
    <source>
        <dbReference type="ARBA" id="ARBA00023065"/>
    </source>
</evidence>
<dbReference type="InterPro" id="IPR011250">
    <property type="entry name" value="OMP/PagP_B-barrel"/>
</dbReference>
<feature type="signal peptide" evidence="12">
    <location>
        <begin position="1"/>
        <end position="19"/>
    </location>
</feature>
<keyword evidence="15" id="KW-1185">Reference proteome</keyword>
<dbReference type="InterPro" id="IPR036737">
    <property type="entry name" value="OmpA-like_sf"/>
</dbReference>
<evidence type="ECO:0000256" key="9">
    <source>
        <dbReference type="ARBA" id="ARBA00023237"/>
    </source>
</evidence>
<keyword evidence="6" id="KW-0406">Ion transport</keyword>
<evidence type="ECO:0000256" key="4">
    <source>
        <dbReference type="ARBA" id="ARBA00022692"/>
    </source>
</evidence>
<dbReference type="GO" id="GO:0046930">
    <property type="term" value="C:pore complex"/>
    <property type="evidence" value="ECO:0007669"/>
    <property type="project" value="UniProtKB-KW"/>
</dbReference>
<proteinExistence type="predicted"/>
<feature type="region of interest" description="Disordered" evidence="11">
    <location>
        <begin position="316"/>
        <end position="338"/>
    </location>
</feature>
<reference evidence="14" key="1">
    <citation type="journal article" date="2023" name="Int. J. Syst. Evol. Microbiol.">
        <title>Mesoterricola silvestris gen. nov., sp. nov., Mesoterricola sediminis sp. nov., Geothrix oryzae sp. nov., Geothrix edaphica sp. nov., Geothrix rubra sp. nov., and Geothrix limicola sp. nov., six novel members of Acidobacteriota isolated from soils.</title>
        <authorList>
            <person name="Itoh H."/>
            <person name="Sugisawa Y."/>
            <person name="Mise K."/>
            <person name="Xu Z."/>
            <person name="Kuniyasu M."/>
            <person name="Ushijima N."/>
            <person name="Kawano K."/>
            <person name="Kobayashi E."/>
            <person name="Shiratori Y."/>
            <person name="Masuda Y."/>
            <person name="Senoo K."/>
        </authorList>
    </citation>
    <scope>NUCLEOTIDE SEQUENCE</scope>
    <source>
        <strain evidence="14">W786</strain>
    </source>
</reference>
<feature type="domain" description="OmpA-like" evidence="13">
    <location>
        <begin position="231"/>
        <end position="349"/>
    </location>
</feature>
<dbReference type="InterPro" id="IPR050330">
    <property type="entry name" value="Bact_OuterMem_StrucFunc"/>
</dbReference>